<evidence type="ECO:0000313" key="2">
    <source>
        <dbReference type="Proteomes" id="UP000006911"/>
    </source>
</evidence>
<dbReference type="Proteomes" id="UP000006911">
    <property type="component" value="Unassembled WGS sequence"/>
</dbReference>
<evidence type="ECO:0000313" key="1">
    <source>
        <dbReference type="EMBL" id="CAZ85371.1"/>
    </source>
</evidence>
<name>D5GLH8_TUBMM</name>
<keyword evidence="2" id="KW-1185">Reference proteome</keyword>
<reference evidence="1 2" key="1">
    <citation type="journal article" date="2010" name="Nature">
        <title>Perigord black truffle genome uncovers evolutionary origins and mechanisms of symbiosis.</title>
        <authorList>
            <person name="Martin F."/>
            <person name="Kohler A."/>
            <person name="Murat C."/>
            <person name="Balestrini R."/>
            <person name="Coutinho P.M."/>
            <person name="Jaillon O."/>
            <person name="Montanini B."/>
            <person name="Morin E."/>
            <person name="Noel B."/>
            <person name="Percudani R."/>
            <person name="Porcel B."/>
            <person name="Rubini A."/>
            <person name="Amicucci A."/>
            <person name="Amselem J."/>
            <person name="Anthouard V."/>
            <person name="Arcioni S."/>
            <person name="Artiguenave F."/>
            <person name="Aury J.M."/>
            <person name="Ballario P."/>
            <person name="Bolchi A."/>
            <person name="Brenna A."/>
            <person name="Brun A."/>
            <person name="Buee M."/>
            <person name="Cantarel B."/>
            <person name="Chevalier G."/>
            <person name="Couloux A."/>
            <person name="Da Silva C."/>
            <person name="Denoeud F."/>
            <person name="Duplessis S."/>
            <person name="Ghignone S."/>
            <person name="Hilselberger B."/>
            <person name="Iotti M."/>
            <person name="Marcais B."/>
            <person name="Mello A."/>
            <person name="Miranda M."/>
            <person name="Pacioni G."/>
            <person name="Quesneville H."/>
            <person name="Riccioni C."/>
            <person name="Ruotolo R."/>
            <person name="Splivallo R."/>
            <person name="Stocchi V."/>
            <person name="Tisserant E."/>
            <person name="Viscomi A.R."/>
            <person name="Zambonelli A."/>
            <person name="Zampieri E."/>
            <person name="Henrissat B."/>
            <person name="Lebrun M.H."/>
            <person name="Paolocci F."/>
            <person name="Bonfante P."/>
            <person name="Ottonello S."/>
            <person name="Wincker P."/>
        </authorList>
    </citation>
    <scope>NUCLEOTIDE SEQUENCE [LARGE SCALE GENOMIC DNA]</scope>
    <source>
        <strain evidence="1 2">Mel28</strain>
    </source>
</reference>
<organism evidence="1 2">
    <name type="scientific">Tuber melanosporum (strain Mel28)</name>
    <name type="common">Perigord black truffle</name>
    <dbReference type="NCBI Taxonomy" id="656061"/>
    <lineage>
        <taxon>Eukaryota</taxon>
        <taxon>Fungi</taxon>
        <taxon>Dikarya</taxon>
        <taxon>Ascomycota</taxon>
        <taxon>Pezizomycotina</taxon>
        <taxon>Pezizomycetes</taxon>
        <taxon>Pezizales</taxon>
        <taxon>Tuberaceae</taxon>
        <taxon>Tuber</taxon>
    </lineage>
</organism>
<protein>
    <submittedName>
        <fullName evidence="1">(Perigord truffle) hypothetical protein</fullName>
    </submittedName>
</protein>
<dbReference type="InParanoid" id="D5GLH8"/>
<gene>
    <name evidence="1" type="ORF">GSTUM_00010212001</name>
</gene>
<dbReference type="KEGG" id="tml:GSTUM_00010212001"/>
<accession>D5GLH8</accession>
<dbReference type="HOGENOM" id="CLU_3438393_0_0_1"/>
<proteinExistence type="predicted"/>
<dbReference type="EMBL" id="FN430349">
    <property type="protein sequence ID" value="CAZ85371.1"/>
    <property type="molecule type" value="Genomic_DNA"/>
</dbReference>
<sequence length="10" mass="1206">MIMTGTNYYL</sequence>